<feature type="transmembrane region" description="Helical" evidence="5">
    <location>
        <begin position="381"/>
        <end position="401"/>
    </location>
</feature>
<feature type="transmembrane region" description="Helical" evidence="5">
    <location>
        <begin position="1255"/>
        <end position="1278"/>
    </location>
</feature>
<keyword evidence="6" id="KW-0732">Signal</keyword>
<dbReference type="Proteomes" id="UP000030742">
    <property type="component" value="Unassembled WGS sequence"/>
</dbReference>
<feature type="transmembrane region" description="Helical" evidence="5">
    <location>
        <begin position="713"/>
        <end position="732"/>
    </location>
</feature>
<evidence type="ECO:0000256" key="6">
    <source>
        <dbReference type="SAM" id="SignalP"/>
    </source>
</evidence>
<protein>
    <recommendedName>
        <fullName evidence="7">Cationic amino acid transporter C-terminal domain-containing protein</fullName>
    </recommendedName>
</protein>
<dbReference type="EMBL" id="KB631865">
    <property type="protein sequence ID" value="ERL86804.1"/>
    <property type="molecule type" value="Genomic_DNA"/>
</dbReference>
<feature type="transmembrane region" description="Helical" evidence="5">
    <location>
        <begin position="509"/>
        <end position="537"/>
    </location>
</feature>
<feature type="transmembrane region" description="Helical" evidence="5">
    <location>
        <begin position="1204"/>
        <end position="1223"/>
    </location>
</feature>
<feature type="transmembrane region" description="Helical" evidence="5">
    <location>
        <begin position="683"/>
        <end position="701"/>
    </location>
</feature>
<dbReference type="InterPro" id="IPR006631">
    <property type="entry name" value="DM4_12"/>
</dbReference>
<feature type="transmembrane region" description="Helical" evidence="5">
    <location>
        <begin position="27"/>
        <end position="50"/>
    </location>
</feature>
<dbReference type="Pfam" id="PF07841">
    <property type="entry name" value="DM4_12"/>
    <property type="match status" value="1"/>
</dbReference>
<dbReference type="STRING" id="77166.U4TYV7"/>
<dbReference type="GO" id="GO:0015189">
    <property type="term" value="F:L-lysine transmembrane transporter activity"/>
    <property type="evidence" value="ECO:0007669"/>
    <property type="project" value="TreeGrafter"/>
</dbReference>
<dbReference type="Pfam" id="PF13520">
    <property type="entry name" value="AA_permease_2"/>
    <property type="match status" value="2"/>
</dbReference>
<feature type="transmembrane region" description="Helical" evidence="5">
    <location>
        <begin position="558"/>
        <end position="577"/>
    </location>
</feature>
<feature type="transmembrane region" description="Helical" evidence="5">
    <location>
        <begin position="1179"/>
        <end position="1198"/>
    </location>
</feature>
<evidence type="ECO:0000256" key="2">
    <source>
        <dbReference type="ARBA" id="ARBA00022692"/>
    </source>
</evidence>
<feature type="transmembrane region" description="Helical" evidence="5">
    <location>
        <begin position="583"/>
        <end position="604"/>
    </location>
</feature>
<dbReference type="PANTHER" id="PTHR43243">
    <property type="entry name" value="INNER MEMBRANE TRANSPORTER YGJI-RELATED"/>
    <property type="match status" value="1"/>
</dbReference>
<dbReference type="InterPro" id="IPR029485">
    <property type="entry name" value="CAT_C"/>
</dbReference>
<evidence type="ECO:0000256" key="5">
    <source>
        <dbReference type="SAM" id="Phobius"/>
    </source>
</evidence>
<organism evidence="8 9">
    <name type="scientific">Dendroctonus ponderosae</name>
    <name type="common">Mountain pine beetle</name>
    <dbReference type="NCBI Taxonomy" id="77166"/>
    <lineage>
        <taxon>Eukaryota</taxon>
        <taxon>Metazoa</taxon>
        <taxon>Ecdysozoa</taxon>
        <taxon>Arthropoda</taxon>
        <taxon>Hexapoda</taxon>
        <taxon>Insecta</taxon>
        <taxon>Pterygota</taxon>
        <taxon>Neoptera</taxon>
        <taxon>Endopterygota</taxon>
        <taxon>Coleoptera</taxon>
        <taxon>Polyphaga</taxon>
        <taxon>Cucujiformia</taxon>
        <taxon>Curculionidae</taxon>
        <taxon>Scolytinae</taxon>
        <taxon>Dendroctonus</taxon>
    </lineage>
</organism>
<dbReference type="FunFam" id="1.20.1740.10:FF:000010">
    <property type="entry name" value="probable cationic amino acid transporter"/>
    <property type="match status" value="2"/>
</dbReference>
<feature type="transmembrane region" description="Helical" evidence="5">
    <location>
        <begin position="226"/>
        <end position="246"/>
    </location>
</feature>
<feature type="transmembrane region" description="Helical" evidence="5">
    <location>
        <begin position="1353"/>
        <end position="1370"/>
    </location>
</feature>
<sequence length="1407" mass="153829">MRPVLLLTGVLLAVSAANDPHSITKRSFYLLFPKGAVLQFTYGLTVPFVLPRRSINLTWGFQAQFNLPSSLSNFYPTTIDVRSNSYWFDLPRVKFYQYLSKLLDNFGLNGEQCVLRSCCEVAEIPMYDREDSVLEKIVQYLFTPSIELSLNASSESVQEPEDALTKKLLQAEELGKSQGGCDDQYSNCIMSIVDLMTMSTRIFKLLTRRKTDAGDTVSEMARCLSLLDLSALGVGATLGLGVYVLAGSVAKTVAGPAVCLSFLAAAIASAFAGVCYAEFAARVPKAGSAYVYSYVTVGEFIAFVIGWNLILEYVIGTASVARGLSNYIDALATNRISVTFRAWLPMDVSFLSQYPDLLAFLLVLVLTGLLAFGVKESSMLNNIFTVLNLLTVGLVIVCGSIKADTNNWKLPAVEGYGTGGFMPYGVAGVMAGAAKCFYGFVGFDAVATTGEEAKNPQKDIPLAIVISLLIIFGAYFAVSTVLTLMLPYYDQNADAPFPYAFDQVGWTTVKWIVTSGAVFALCTSMLGAMFPLPRVIYAMAKDGIVFKPLGRVHRWTQTPLVATILSGIFSGFMAMIFDLNQLIDMMSIGTLLAYTIVAVCVLILRYQVDGDQVVKSLDTDEYPATFYSGFVDIFNLHNNKEANVRSSRIANWSVAIFSIFAALLAAIIIHVPTLIFSEPFYCVGFVISLVAMLALVVVIARQPVVDVHLTFKVPLVPFIPCLSVFFNLYLMLELDLHTWIRFLVWLIIGFLIYFCYGIRNSVEGRKRNSQQLQLEERKPDSYSPYNPDRCMRASGFYQQPHSADPKQKMRVPSWSQAHSALSRKKLILQSDDTKLAKVLTTLDLTALGVGSTLGVGVYVLAGEVAKTTAGPAVIVSFLIAALASVLAGLCYAEFGARVPKAGSAYVYSYVCIGEFFAFIIGWNLILEYLIGSASCLKALFLYFDNLANNSMSHYFQQTMPMMGGQVGTYADIFSLVLSIIFAVALAFGAKESSLVNNVFTLVNICIVLLVIVSGIFKSDPNNWSRTAQEAMGVGLGGFAPYGIKGIIKGAAKCFYGFIGFDCIATAGEEAKTPQKSIPIGVVMSLLIVFLAYFGMSTVLTMMLPYYEQDTTAPLPHVYDQIGWTTVKSTGLPLVERVLTCGFSLLGAMFPLPRIIYAMAADGLLFQALARVHPKFQTPFTGTLLAGAVTGILACIFELSKLTEMMSIGTLLAYSMVAACVLVLRYAPDAKKSDADDTVTLRSLFKRADTSYPTRATSAIVSWIIIIFFALCFVLSGLMTGFEDSLYRGELWLIGSSVAIGAVLVLLLYLVAQQPTSDVKLGFTVPLVPWIPGVSIFINIYLMTNINQDTWLKYVYWMAIGLVIYFTYGIWHSKERSPPLTAYCATPKTNGDSTYYGATAPVFAEDRL</sequence>
<proteinExistence type="predicted"/>
<keyword evidence="2 5" id="KW-0812">Transmembrane</keyword>
<feature type="transmembrane region" description="Helical" evidence="5">
    <location>
        <begin position="873"/>
        <end position="892"/>
    </location>
</feature>
<accession>U4TYV7</accession>
<dbReference type="InterPro" id="IPR002293">
    <property type="entry name" value="AA/rel_permease1"/>
</dbReference>
<feature type="transmembrane region" description="Helical" evidence="5">
    <location>
        <begin position="1081"/>
        <end position="1106"/>
    </location>
</feature>
<dbReference type="Gene3D" id="1.20.1740.10">
    <property type="entry name" value="Amino acid/polyamine transporter I"/>
    <property type="match status" value="3"/>
</dbReference>
<feature type="transmembrane region" description="Helical" evidence="5">
    <location>
        <begin position="357"/>
        <end position="374"/>
    </location>
</feature>
<feature type="transmembrane region" description="Helical" evidence="5">
    <location>
        <begin position="904"/>
        <end position="922"/>
    </location>
</feature>
<feature type="transmembrane region" description="Helical" evidence="5">
    <location>
        <begin position="1290"/>
        <end position="1310"/>
    </location>
</feature>
<dbReference type="GO" id="GO:0097638">
    <property type="term" value="P:L-arginine import across plasma membrane"/>
    <property type="evidence" value="ECO:0007669"/>
    <property type="project" value="TreeGrafter"/>
</dbReference>
<feature type="transmembrane region" description="Helical" evidence="5">
    <location>
        <begin position="968"/>
        <end position="988"/>
    </location>
</feature>
<evidence type="ECO:0000256" key="4">
    <source>
        <dbReference type="ARBA" id="ARBA00023136"/>
    </source>
</evidence>
<dbReference type="GO" id="GO:0005886">
    <property type="term" value="C:plasma membrane"/>
    <property type="evidence" value="ECO:0007669"/>
    <property type="project" value="TreeGrafter"/>
</dbReference>
<evidence type="ECO:0000259" key="7">
    <source>
        <dbReference type="Pfam" id="PF13906"/>
    </source>
</evidence>
<feature type="transmembrane region" description="Helical" evidence="5">
    <location>
        <begin position="252"/>
        <end position="277"/>
    </location>
</feature>
<feature type="transmembrane region" description="Helical" evidence="5">
    <location>
        <begin position="462"/>
        <end position="489"/>
    </location>
</feature>
<evidence type="ECO:0000313" key="8">
    <source>
        <dbReference type="EMBL" id="ERL86804.1"/>
    </source>
</evidence>
<feature type="transmembrane region" description="Helical" evidence="5">
    <location>
        <begin position="838"/>
        <end position="861"/>
    </location>
</feature>
<feature type="transmembrane region" description="Helical" evidence="5">
    <location>
        <begin position="738"/>
        <end position="758"/>
    </location>
</feature>
<evidence type="ECO:0000313" key="9">
    <source>
        <dbReference type="Proteomes" id="UP000030742"/>
    </source>
</evidence>
<evidence type="ECO:0000256" key="1">
    <source>
        <dbReference type="ARBA" id="ARBA00004141"/>
    </source>
</evidence>
<feature type="transmembrane region" description="Helical" evidence="5">
    <location>
        <begin position="1322"/>
        <end position="1341"/>
    </location>
</feature>
<feature type="transmembrane region" description="Helical" evidence="5">
    <location>
        <begin position="289"/>
        <end position="310"/>
    </location>
</feature>
<comment type="subcellular location">
    <subcellularLocation>
        <location evidence="1">Membrane</location>
        <topology evidence="1">Multi-pass membrane protein</topology>
    </subcellularLocation>
</comment>
<dbReference type="PANTHER" id="PTHR43243:SF95">
    <property type="entry name" value="LD37241P"/>
    <property type="match status" value="1"/>
</dbReference>
<feature type="transmembrane region" description="Helical" evidence="5">
    <location>
        <begin position="421"/>
        <end position="441"/>
    </location>
</feature>
<dbReference type="Pfam" id="PF13906">
    <property type="entry name" value="AA_permease_C"/>
    <property type="match status" value="2"/>
</dbReference>
<dbReference type="GO" id="GO:0000064">
    <property type="term" value="F:L-ornithine transmembrane transporter activity"/>
    <property type="evidence" value="ECO:0007669"/>
    <property type="project" value="TreeGrafter"/>
</dbReference>
<feature type="domain" description="Cationic amino acid transporter C-terminal" evidence="7">
    <location>
        <begin position="1322"/>
        <end position="1372"/>
    </location>
</feature>
<feature type="chain" id="PRO_5004656162" description="Cationic amino acid transporter C-terminal domain-containing protein" evidence="6">
    <location>
        <begin position="18"/>
        <end position="1407"/>
    </location>
</feature>
<feature type="transmembrane region" description="Helical" evidence="5">
    <location>
        <begin position="649"/>
        <end position="671"/>
    </location>
</feature>
<reference evidence="8 9" key="1">
    <citation type="journal article" date="2013" name="Genome Biol.">
        <title>Draft genome of the mountain pine beetle, Dendroctonus ponderosae Hopkins, a major forest pest.</title>
        <authorList>
            <person name="Keeling C.I."/>
            <person name="Yuen M.M."/>
            <person name="Liao N.Y."/>
            <person name="Docking T.R."/>
            <person name="Chan S.K."/>
            <person name="Taylor G.A."/>
            <person name="Palmquist D.L."/>
            <person name="Jackman S.D."/>
            <person name="Nguyen A."/>
            <person name="Li M."/>
            <person name="Henderson H."/>
            <person name="Janes J.K."/>
            <person name="Zhao Y."/>
            <person name="Pandoh P."/>
            <person name="Moore R."/>
            <person name="Sperling F.A."/>
            <person name="Huber D.P."/>
            <person name="Birol I."/>
            <person name="Jones S.J."/>
            <person name="Bohlmann J."/>
        </authorList>
    </citation>
    <scope>NUCLEOTIDE SEQUENCE</scope>
</reference>
<feature type="transmembrane region" description="Helical" evidence="5">
    <location>
        <begin position="994"/>
        <end position="1016"/>
    </location>
</feature>
<feature type="domain" description="Cationic amino acid transporter C-terminal" evidence="7">
    <location>
        <begin position="711"/>
        <end position="761"/>
    </location>
</feature>
<dbReference type="SMART" id="SM00718">
    <property type="entry name" value="DM4_12"/>
    <property type="match status" value="1"/>
</dbReference>
<dbReference type="OrthoDB" id="3900342at2759"/>
<dbReference type="GO" id="GO:0061459">
    <property type="term" value="F:L-arginine transmembrane transporter activity"/>
    <property type="evidence" value="ECO:0007669"/>
    <property type="project" value="TreeGrafter"/>
</dbReference>
<gene>
    <name evidence="8" type="ORF">D910_04208</name>
</gene>
<name>U4TYV7_DENPD</name>
<keyword evidence="4 5" id="KW-0472">Membrane</keyword>
<evidence type="ECO:0000256" key="3">
    <source>
        <dbReference type="ARBA" id="ARBA00022989"/>
    </source>
</evidence>
<keyword evidence="3 5" id="KW-1133">Transmembrane helix</keyword>
<feature type="signal peptide" evidence="6">
    <location>
        <begin position="1"/>
        <end position="17"/>
    </location>
</feature>